<dbReference type="PATRIC" id="fig|518642.7.peg.5180"/>
<evidence type="ECO:0000313" key="1">
    <source>
        <dbReference type="EMBL" id="OEV18260.1"/>
    </source>
</evidence>
<name>A0A1E7LPZ5_9ACTN</name>
<dbReference type="RefSeq" id="WP_070202692.1">
    <property type="nucleotide sequence ID" value="NZ_LJGZ01000094.1"/>
</dbReference>
<evidence type="ECO:0000313" key="2">
    <source>
        <dbReference type="Proteomes" id="UP000175971"/>
    </source>
</evidence>
<dbReference type="InterPro" id="IPR033457">
    <property type="entry name" value="DUF5133"/>
</dbReference>
<sequence length="71" mass="7979">MLMAHPAVLEELLRRYEELRTRHGEAAARQLEDVSYTLCVSTGTRDIAAALTVARDQLRRSAPRRDDVVSA</sequence>
<reference evidence="1 2" key="1">
    <citation type="journal article" date="2016" name="Front. Microbiol.">
        <title>Comparative Genomics Analysis of Streptomyces Species Reveals Their Adaptation to the Marine Environment and Their Diversity at the Genomic Level.</title>
        <authorList>
            <person name="Tian X."/>
            <person name="Zhang Z."/>
            <person name="Yang T."/>
            <person name="Chen M."/>
            <person name="Li J."/>
            <person name="Chen F."/>
            <person name="Yang J."/>
            <person name="Li W."/>
            <person name="Zhang B."/>
            <person name="Zhang Z."/>
            <person name="Wu J."/>
            <person name="Zhang C."/>
            <person name="Long L."/>
            <person name="Xiao J."/>
        </authorList>
    </citation>
    <scope>NUCLEOTIDE SEQUENCE [LARGE SCALE GENOMIC DNA]</scope>
    <source>
        <strain evidence="1 2">SCSIO M10372</strain>
    </source>
</reference>
<accession>A0A1E7LPZ5</accession>
<evidence type="ECO:0008006" key="3">
    <source>
        <dbReference type="Google" id="ProtNLM"/>
    </source>
</evidence>
<dbReference type="Proteomes" id="UP000175971">
    <property type="component" value="Unassembled WGS sequence"/>
</dbReference>
<gene>
    <name evidence="1" type="ORF">AN221_24370</name>
</gene>
<protein>
    <recommendedName>
        <fullName evidence="3">DUF5133 domain-containing protein</fullName>
    </recommendedName>
</protein>
<organism evidence="1 2">
    <name type="scientific">Streptomyces nanshensis</name>
    <dbReference type="NCBI Taxonomy" id="518642"/>
    <lineage>
        <taxon>Bacteria</taxon>
        <taxon>Bacillati</taxon>
        <taxon>Actinomycetota</taxon>
        <taxon>Actinomycetes</taxon>
        <taxon>Kitasatosporales</taxon>
        <taxon>Streptomycetaceae</taxon>
        <taxon>Streptomyces</taxon>
    </lineage>
</organism>
<comment type="caution">
    <text evidence="1">The sequence shown here is derived from an EMBL/GenBank/DDBJ whole genome shotgun (WGS) entry which is preliminary data.</text>
</comment>
<dbReference type="EMBL" id="LJGZ01000094">
    <property type="protein sequence ID" value="OEV18260.1"/>
    <property type="molecule type" value="Genomic_DNA"/>
</dbReference>
<keyword evidence="2" id="KW-1185">Reference proteome</keyword>
<dbReference type="AlphaFoldDB" id="A0A1E7LPZ5"/>
<dbReference type="OrthoDB" id="4320263at2"/>
<dbReference type="Pfam" id="PF17196">
    <property type="entry name" value="DUF5133"/>
    <property type="match status" value="1"/>
</dbReference>
<proteinExistence type="predicted"/>